<keyword evidence="1" id="KW-0853">WD repeat</keyword>
<dbReference type="Pfam" id="PF00400">
    <property type="entry name" value="WD40"/>
    <property type="match status" value="1"/>
</dbReference>
<dbReference type="InterPro" id="IPR015943">
    <property type="entry name" value="WD40/YVTN_repeat-like_dom_sf"/>
</dbReference>
<dbReference type="InterPro" id="IPR000719">
    <property type="entry name" value="Prot_kinase_dom"/>
</dbReference>
<reference evidence="3 4" key="1">
    <citation type="journal article" date="2016" name="Mol. Biol. Evol.">
        <title>Comparative Genomics of Early-Diverging Mushroom-Forming Fungi Provides Insights into the Origins of Lignocellulose Decay Capabilities.</title>
        <authorList>
            <person name="Nagy L.G."/>
            <person name="Riley R."/>
            <person name="Tritt A."/>
            <person name="Adam C."/>
            <person name="Daum C."/>
            <person name="Floudas D."/>
            <person name="Sun H."/>
            <person name="Yadav J.S."/>
            <person name="Pangilinan J."/>
            <person name="Larsson K.H."/>
            <person name="Matsuura K."/>
            <person name="Barry K."/>
            <person name="Labutti K."/>
            <person name="Kuo R."/>
            <person name="Ohm R.A."/>
            <person name="Bhattacharya S.S."/>
            <person name="Shirouzu T."/>
            <person name="Yoshinaga Y."/>
            <person name="Martin F.M."/>
            <person name="Grigoriev I.V."/>
            <person name="Hibbett D.S."/>
        </authorList>
    </citation>
    <scope>NUCLEOTIDE SEQUENCE [LARGE SCALE GENOMIC DNA]</scope>
    <source>
        <strain evidence="3 4">HHB12029</strain>
    </source>
</reference>
<feature type="repeat" description="WD" evidence="1">
    <location>
        <begin position="478"/>
        <end position="519"/>
    </location>
</feature>
<dbReference type="SMART" id="SM00320">
    <property type="entry name" value="WD40"/>
    <property type="match status" value="2"/>
</dbReference>
<dbReference type="InterPro" id="IPR001680">
    <property type="entry name" value="WD40_rpt"/>
</dbReference>
<proteinExistence type="predicted"/>
<feature type="domain" description="Protein kinase" evidence="2">
    <location>
        <begin position="23"/>
        <end position="285"/>
    </location>
</feature>
<name>A0A165MXF4_EXIGL</name>
<keyword evidence="3" id="KW-0418">Kinase</keyword>
<dbReference type="InterPro" id="IPR053235">
    <property type="entry name" value="Ser_Thr_kinase"/>
</dbReference>
<keyword evidence="4" id="KW-1185">Reference proteome</keyword>
<dbReference type="Proteomes" id="UP000077266">
    <property type="component" value="Unassembled WGS sequence"/>
</dbReference>
<dbReference type="GO" id="GO:0005737">
    <property type="term" value="C:cytoplasm"/>
    <property type="evidence" value="ECO:0007669"/>
    <property type="project" value="TreeGrafter"/>
</dbReference>
<dbReference type="SMART" id="SM00220">
    <property type="entry name" value="S_TKc"/>
    <property type="match status" value="1"/>
</dbReference>
<dbReference type="AlphaFoldDB" id="A0A165MXF4"/>
<dbReference type="PROSITE" id="PS00108">
    <property type="entry name" value="PROTEIN_KINASE_ST"/>
    <property type="match status" value="1"/>
</dbReference>
<dbReference type="PROSITE" id="PS50294">
    <property type="entry name" value="WD_REPEATS_REGION"/>
    <property type="match status" value="1"/>
</dbReference>
<evidence type="ECO:0000259" key="2">
    <source>
        <dbReference type="PROSITE" id="PS50011"/>
    </source>
</evidence>
<organism evidence="3 4">
    <name type="scientific">Exidia glandulosa HHB12029</name>
    <dbReference type="NCBI Taxonomy" id="1314781"/>
    <lineage>
        <taxon>Eukaryota</taxon>
        <taxon>Fungi</taxon>
        <taxon>Dikarya</taxon>
        <taxon>Basidiomycota</taxon>
        <taxon>Agaricomycotina</taxon>
        <taxon>Agaricomycetes</taxon>
        <taxon>Auriculariales</taxon>
        <taxon>Exidiaceae</taxon>
        <taxon>Exidia</taxon>
    </lineage>
</organism>
<keyword evidence="3" id="KW-0808">Transferase</keyword>
<dbReference type="Pfam" id="PF00069">
    <property type="entry name" value="Pkinase"/>
    <property type="match status" value="1"/>
</dbReference>
<protein>
    <submittedName>
        <fullName evidence="3">Kinase-like protein</fullName>
    </submittedName>
</protein>
<evidence type="ECO:0000313" key="4">
    <source>
        <dbReference type="Proteomes" id="UP000077266"/>
    </source>
</evidence>
<dbReference type="PROSITE" id="PS50011">
    <property type="entry name" value="PROTEIN_KINASE_DOM"/>
    <property type="match status" value="1"/>
</dbReference>
<dbReference type="CDD" id="cd14014">
    <property type="entry name" value="STKc_PknB_like"/>
    <property type="match status" value="1"/>
</dbReference>
<dbReference type="STRING" id="1314781.A0A165MXF4"/>
<dbReference type="GO" id="GO:0004674">
    <property type="term" value="F:protein serine/threonine kinase activity"/>
    <property type="evidence" value="ECO:0007669"/>
    <property type="project" value="TreeGrafter"/>
</dbReference>
<evidence type="ECO:0000256" key="1">
    <source>
        <dbReference type="PROSITE-ProRule" id="PRU00221"/>
    </source>
</evidence>
<dbReference type="InParanoid" id="A0A165MXF4"/>
<dbReference type="PROSITE" id="PS50082">
    <property type="entry name" value="WD_REPEATS_2"/>
    <property type="match status" value="1"/>
</dbReference>
<accession>A0A165MXF4</accession>
<dbReference type="InterPro" id="IPR008271">
    <property type="entry name" value="Ser/Thr_kinase_AS"/>
</dbReference>
<dbReference type="InterPro" id="IPR011009">
    <property type="entry name" value="Kinase-like_dom_sf"/>
</dbReference>
<dbReference type="OrthoDB" id="26722at2759"/>
<dbReference type="Gene3D" id="2.130.10.10">
    <property type="entry name" value="YVTN repeat-like/Quinoprotein amine dehydrogenase"/>
    <property type="match status" value="1"/>
</dbReference>
<sequence>MPESHGVSDLLSLGLDITSQVHSVSTVPVFRGGFADIFEGTWDHNGAPLKVALKVVYVANAQDMRTSRRLLREISIWKAASHPNVHSLCGLYERPNSLPAMVSPWCRNGDINRYLKTQRENPHLDELKLRLLSQAVQGLNYLHENGIVHADLKGGNVLISDDGVARLTDFGLSALRTSDAFTSTSTVAGTYRWMAPELINENNARHTYASDIWAAGCLIIEVQSEAHPYYSAENDHYVLLAIGNREPPPRPPNMSDFLWSLVADCCEIEAENRGSILSLATNLLVESALHYNWRLSSQGKSQTAAGEDNYSSDPETMAYQHDAARCLSALLQRIVIHDPLPTWRPPQGSRKHQIFFPFELRPLAKEIATTDRASAAKLMQLFSHAIVETVYLDKLPDGQLLGIQSRETERHHYERLVVHIIDVSTQRVWRRQTALAKGHPDILAFTPDRQFVAVPAENSREWVNVHSVQTGHIVHLAITHHTARITTLAFSPDALRLASGCADGSIRILDLASGATLQLAGHDKHASATGTSAVIFTPDGLRLAATSWEGLRVWDTLTGQCLVGQAPAKARQH</sequence>
<dbReference type="SUPFAM" id="SSF56112">
    <property type="entry name" value="Protein kinase-like (PK-like)"/>
    <property type="match status" value="1"/>
</dbReference>
<dbReference type="EMBL" id="KV425905">
    <property type="protein sequence ID" value="KZV99901.1"/>
    <property type="molecule type" value="Genomic_DNA"/>
</dbReference>
<gene>
    <name evidence="3" type="ORF">EXIGLDRAFT_745888</name>
</gene>
<evidence type="ECO:0000313" key="3">
    <source>
        <dbReference type="EMBL" id="KZV99901.1"/>
    </source>
</evidence>
<dbReference type="PANTHER" id="PTHR24361">
    <property type="entry name" value="MITOGEN-ACTIVATED KINASE KINASE KINASE"/>
    <property type="match status" value="1"/>
</dbReference>
<dbReference type="GO" id="GO:0005524">
    <property type="term" value="F:ATP binding"/>
    <property type="evidence" value="ECO:0007669"/>
    <property type="project" value="InterPro"/>
</dbReference>
<dbReference type="Gene3D" id="1.10.510.10">
    <property type="entry name" value="Transferase(Phosphotransferase) domain 1"/>
    <property type="match status" value="1"/>
</dbReference>
<dbReference type="SUPFAM" id="SSF69322">
    <property type="entry name" value="Tricorn protease domain 2"/>
    <property type="match status" value="1"/>
</dbReference>